<proteinExistence type="predicted"/>
<dbReference type="AlphaFoldDB" id="A0A4V6T4C0"/>
<dbReference type="STRING" id="52838.A0A4V6T4C0"/>
<reference evidence="2 3" key="1">
    <citation type="journal article" date="2019" name="Nat. Plants">
        <title>Genome sequencing of Musa balbisiana reveals subgenome evolution and function divergence in polyploid bananas.</title>
        <authorList>
            <person name="Yao X."/>
        </authorList>
    </citation>
    <scope>NUCLEOTIDE SEQUENCE [LARGE SCALE GENOMIC DNA]</scope>
    <source>
        <strain evidence="3">cv. DH-PKW</strain>
        <tissue evidence="2">Leaves</tissue>
    </source>
</reference>
<gene>
    <name evidence="2" type="ORF">C4D60_Mb03t08410</name>
</gene>
<feature type="region of interest" description="Disordered" evidence="1">
    <location>
        <begin position="201"/>
        <end position="240"/>
    </location>
</feature>
<name>A0A4V6T4C0_MUSBA</name>
<sequence length="240" mass="27140">MNKKHRSGSRRGRGAMIEADRLLAAASARFAWRRSLCRIWRLLKAASTPTGSVTCILRWASYNEKPSCTDQINSSCSIHDCMFEESVCLLLGTSWFEASDEVEEDTLQYEYDDELDDLDESYYVTSKSSIHIGNRRWGDNGYVKAGRKAARPVLYRYDDRCRSKEERSTKGCHWQKGEKGPEARGCREGCRRQAPAAFAEAGPLTAEIDDQDSKKKLDARTELKSSTVKAGNCNERTSEQ</sequence>
<organism evidence="2 3">
    <name type="scientific">Musa balbisiana</name>
    <name type="common">Banana</name>
    <dbReference type="NCBI Taxonomy" id="52838"/>
    <lineage>
        <taxon>Eukaryota</taxon>
        <taxon>Viridiplantae</taxon>
        <taxon>Streptophyta</taxon>
        <taxon>Embryophyta</taxon>
        <taxon>Tracheophyta</taxon>
        <taxon>Spermatophyta</taxon>
        <taxon>Magnoliopsida</taxon>
        <taxon>Liliopsida</taxon>
        <taxon>Zingiberales</taxon>
        <taxon>Musaceae</taxon>
        <taxon>Musa</taxon>
    </lineage>
</organism>
<dbReference type="Proteomes" id="UP000317650">
    <property type="component" value="Chromosome 3"/>
</dbReference>
<evidence type="ECO:0000256" key="1">
    <source>
        <dbReference type="SAM" id="MobiDB-lite"/>
    </source>
</evidence>
<dbReference type="PANTHER" id="PTHR47361:SF4">
    <property type="entry name" value="RING_U-BOX SUPERFAMILY PROTEIN"/>
    <property type="match status" value="1"/>
</dbReference>
<dbReference type="EMBL" id="PYDT01000006">
    <property type="protein sequence ID" value="THU57896.1"/>
    <property type="molecule type" value="Genomic_DNA"/>
</dbReference>
<keyword evidence="3" id="KW-1185">Reference proteome</keyword>
<evidence type="ECO:0000313" key="2">
    <source>
        <dbReference type="EMBL" id="THU57896.1"/>
    </source>
</evidence>
<dbReference type="PANTHER" id="PTHR47361">
    <property type="entry name" value="RING/U-BOX SUPERFAMILY PROTEIN"/>
    <property type="match status" value="1"/>
</dbReference>
<accession>A0A4V6T4C0</accession>
<evidence type="ECO:0000313" key="3">
    <source>
        <dbReference type="Proteomes" id="UP000317650"/>
    </source>
</evidence>
<comment type="caution">
    <text evidence="2">The sequence shown here is derived from an EMBL/GenBank/DDBJ whole genome shotgun (WGS) entry which is preliminary data.</text>
</comment>
<protein>
    <submittedName>
        <fullName evidence="2">Uncharacterized protein</fullName>
    </submittedName>
</protein>
<feature type="compositionally biased region" description="Basic and acidic residues" evidence="1">
    <location>
        <begin position="211"/>
        <end position="223"/>
    </location>
</feature>